<reference evidence="9" key="1">
    <citation type="journal article" date="2021" name="Nat. Commun.">
        <title>Genetic determinants of endophytism in the Arabidopsis root mycobiome.</title>
        <authorList>
            <person name="Mesny F."/>
            <person name="Miyauchi S."/>
            <person name="Thiergart T."/>
            <person name="Pickel B."/>
            <person name="Atanasova L."/>
            <person name="Karlsson M."/>
            <person name="Huettel B."/>
            <person name="Barry K.W."/>
            <person name="Haridas S."/>
            <person name="Chen C."/>
            <person name="Bauer D."/>
            <person name="Andreopoulos W."/>
            <person name="Pangilinan J."/>
            <person name="LaButti K."/>
            <person name="Riley R."/>
            <person name="Lipzen A."/>
            <person name="Clum A."/>
            <person name="Drula E."/>
            <person name="Henrissat B."/>
            <person name="Kohler A."/>
            <person name="Grigoriev I.V."/>
            <person name="Martin F.M."/>
            <person name="Hacquard S."/>
        </authorList>
    </citation>
    <scope>NUCLEOTIDE SEQUENCE</scope>
    <source>
        <strain evidence="9">MPI-CAGE-CH-0235</strain>
    </source>
</reference>
<comment type="similarity">
    <text evidence="2">Belongs to the TMEM97/sigma-2 receptor family.</text>
</comment>
<dbReference type="InterPro" id="IPR051987">
    <property type="entry name" value="Sigma-2_receptor-like"/>
</dbReference>
<evidence type="ECO:0000256" key="3">
    <source>
        <dbReference type="ARBA" id="ARBA00022692"/>
    </source>
</evidence>
<dbReference type="EMBL" id="JAGPNK010000003">
    <property type="protein sequence ID" value="KAH7324645.1"/>
    <property type="molecule type" value="Genomic_DNA"/>
</dbReference>
<dbReference type="Pfam" id="PF05241">
    <property type="entry name" value="EBP"/>
    <property type="match status" value="1"/>
</dbReference>
<proteinExistence type="inferred from homology"/>
<evidence type="ECO:0000256" key="2">
    <source>
        <dbReference type="ARBA" id="ARBA00009096"/>
    </source>
</evidence>
<evidence type="ECO:0000256" key="4">
    <source>
        <dbReference type="ARBA" id="ARBA00022824"/>
    </source>
</evidence>
<keyword evidence="4 7" id="KW-0256">Endoplasmic reticulum</keyword>
<dbReference type="PANTHER" id="PTHR31204:SF1">
    <property type="entry name" value="SIGMA INTRACELLULAR RECEPTOR 2"/>
    <property type="match status" value="1"/>
</dbReference>
<evidence type="ECO:0000313" key="9">
    <source>
        <dbReference type="EMBL" id="KAH7324645.1"/>
    </source>
</evidence>
<evidence type="ECO:0000256" key="5">
    <source>
        <dbReference type="ARBA" id="ARBA00022989"/>
    </source>
</evidence>
<dbReference type="GO" id="GO:0005789">
    <property type="term" value="C:endoplasmic reticulum membrane"/>
    <property type="evidence" value="ECO:0007669"/>
    <property type="project" value="UniProtKB-SubCell"/>
</dbReference>
<evidence type="ECO:0000313" key="10">
    <source>
        <dbReference type="Proteomes" id="UP000813444"/>
    </source>
</evidence>
<keyword evidence="10" id="KW-1185">Reference proteome</keyword>
<feature type="transmembrane region" description="Helical" evidence="7">
    <location>
        <begin position="147"/>
        <end position="166"/>
    </location>
</feature>
<gene>
    <name evidence="9" type="ORF">B0I35DRAFT_509360</name>
</gene>
<dbReference type="InterPro" id="IPR033118">
    <property type="entry name" value="EXPERA"/>
</dbReference>
<feature type="transmembrane region" description="Helical" evidence="7">
    <location>
        <begin position="12"/>
        <end position="35"/>
    </location>
</feature>
<dbReference type="PIRSF" id="PIRSF031032">
    <property type="entry name" value="TMP_97_prd"/>
    <property type="match status" value="1"/>
</dbReference>
<comment type="subcellular location">
    <subcellularLocation>
        <location evidence="1">Endoplasmic reticulum membrane</location>
        <topology evidence="1">Multi-pass membrane protein</topology>
    </subcellularLocation>
</comment>
<evidence type="ECO:0000256" key="6">
    <source>
        <dbReference type="ARBA" id="ARBA00023136"/>
    </source>
</evidence>
<dbReference type="PROSITE" id="PS51751">
    <property type="entry name" value="EXPERA"/>
    <property type="match status" value="1"/>
</dbReference>
<sequence>MASQKPWRDWIYCAIISVQLIGMLVLDLSAFYPAFVMESPSSPLHFLATVRDAYLVSSGDPFFAEETHAPWFQIFLYIEGLVQFPLAAYLSYKLMSSKPTSGPAELAGLVFGCVTAMGAAACCFEVWHMGPDVLSADKKATILYGTYLPFSIIPTLMAVDMYMRLLTRVEGSDKSKTQ</sequence>
<accession>A0A8K0SY64</accession>
<comment type="caution">
    <text evidence="9">The sequence shown here is derived from an EMBL/GenBank/DDBJ whole genome shotgun (WGS) entry which is preliminary data.</text>
</comment>
<keyword evidence="6 7" id="KW-0472">Membrane</keyword>
<organism evidence="9 10">
    <name type="scientific">Stachybotrys elegans</name>
    <dbReference type="NCBI Taxonomy" id="80388"/>
    <lineage>
        <taxon>Eukaryota</taxon>
        <taxon>Fungi</taxon>
        <taxon>Dikarya</taxon>
        <taxon>Ascomycota</taxon>
        <taxon>Pezizomycotina</taxon>
        <taxon>Sordariomycetes</taxon>
        <taxon>Hypocreomycetidae</taxon>
        <taxon>Hypocreales</taxon>
        <taxon>Stachybotryaceae</taxon>
        <taxon>Stachybotrys</taxon>
    </lineage>
</organism>
<dbReference type="AlphaFoldDB" id="A0A8K0SY64"/>
<keyword evidence="3 7" id="KW-0812">Transmembrane</keyword>
<keyword evidence="5 7" id="KW-1133">Transmembrane helix</keyword>
<evidence type="ECO:0000256" key="1">
    <source>
        <dbReference type="ARBA" id="ARBA00004477"/>
    </source>
</evidence>
<dbReference type="InterPro" id="IPR016964">
    <property type="entry name" value="Sigma2_recept"/>
</dbReference>
<feature type="domain" description="EXPERA" evidence="8">
    <location>
        <begin position="8"/>
        <end position="158"/>
    </location>
</feature>
<dbReference type="PANTHER" id="PTHR31204">
    <property type="entry name" value="SIGMA INTRACELLULAR RECEPTOR 2"/>
    <property type="match status" value="1"/>
</dbReference>
<evidence type="ECO:0000259" key="8">
    <source>
        <dbReference type="PROSITE" id="PS51751"/>
    </source>
</evidence>
<feature type="transmembrane region" description="Helical" evidence="7">
    <location>
        <begin position="104"/>
        <end position="127"/>
    </location>
</feature>
<feature type="transmembrane region" description="Helical" evidence="7">
    <location>
        <begin position="71"/>
        <end position="92"/>
    </location>
</feature>
<protein>
    <recommendedName>
        <fullName evidence="7">Efficient mitochondria targeting-associated protein 19</fullName>
    </recommendedName>
</protein>
<name>A0A8K0SY64_9HYPO</name>
<evidence type="ECO:0000256" key="7">
    <source>
        <dbReference type="PIRNR" id="PIRNR031032"/>
    </source>
</evidence>
<dbReference type="OrthoDB" id="433124at2759"/>
<dbReference type="Proteomes" id="UP000813444">
    <property type="component" value="Unassembled WGS sequence"/>
</dbReference>